<proteinExistence type="predicted"/>
<name>A0A5C5X174_9PLAN</name>
<dbReference type="NCBIfam" id="TIGR02937">
    <property type="entry name" value="sigma70-ECF"/>
    <property type="match status" value="1"/>
</dbReference>
<organism evidence="2 3">
    <name type="scientific">Thalassoglobus neptunius</name>
    <dbReference type="NCBI Taxonomy" id="1938619"/>
    <lineage>
        <taxon>Bacteria</taxon>
        <taxon>Pseudomonadati</taxon>
        <taxon>Planctomycetota</taxon>
        <taxon>Planctomycetia</taxon>
        <taxon>Planctomycetales</taxon>
        <taxon>Planctomycetaceae</taxon>
        <taxon>Thalassoglobus</taxon>
    </lineage>
</organism>
<dbReference type="InterPro" id="IPR014284">
    <property type="entry name" value="RNA_pol_sigma-70_dom"/>
</dbReference>
<feature type="domain" description="RNA polymerase sigma-70 ECF-like HTH" evidence="1">
    <location>
        <begin position="140"/>
        <end position="329"/>
    </location>
</feature>
<keyword evidence="3" id="KW-1185">Reference proteome</keyword>
<dbReference type="RefSeq" id="WP_146506670.1">
    <property type="nucleotide sequence ID" value="NZ_SIHI01000001.1"/>
</dbReference>
<dbReference type="EMBL" id="SIHI01000001">
    <property type="protein sequence ID" value="TWT56747.1"/>
    <property type="molecule type" value="Genomic_DNA"/>
</dbReference>
<dbReference type="InterPro" id="IPR013324">
    <property type="entry name" value="RNA_pol_sigma_r3/r4-like"/>
</dbReference>
<gene>
    <name evidence="2" type="ORF">KOR42_01020</name>
</gene>
<dbReference type="AlphaFoldDB" id="A0A5C5X174"/>
<dbReference type="InterPro" id="IPR053812">
    <property type="entry name" value="HTH_Sigma70_ECF-like"/>
</dbReference>
<dbReference type="InterPro" id="IPR036388">
    <property type="entry name" value="WH-like_DNA-bd_sf"/>
</dbReference>
<dbReference type="InterPro" id="IPR013325">
    <property type="entry name" value="RNA_pol_sigma_r2"/>
</dbReference>
<evidence type="ECO:0000259" key="1">
    <source>
        <dbReference type="Pfam" id="PF07638"/>
    </source>
</evidence>
<dbReference type="SUPFAM" id="SSF88659">
    <property type="entry name" value="Sigma3 and sigma4 domains of RNA polymerase sigma factors"/>
    <property type="match status" value="1"/>
</dbReference>
<evidence type="ECO:0000313" key="2">
    <source>
        <dbReference type="EMBL" id="TWT56747.1"/>
    </source>
</evidence>
<dbReference type="Gene3D" id="1.10.10.10">
    <property type="entry name" value="Winged helix-like DNA-binding domain superfamily/Winged helix DNA-binding domain"/>
    <property type="match status" value="1"/>
</dbReference>
<dbReference type="GO" id="GO:0006352">
    <property type="term" value="P:DNA-templated transcription initiation"/>
    <property type="evidence" value="ECO:0007669"/>
    <property type="project" value="InterPro"/>
</dbReference>
<protein>
    <submittedName>
        <fullName evidence="2">RNA polymerase sigma factor SigZ</fullName>
    </submittedName>
</protein>
<accession>A0A5C5X174</accession>
<sequence length="331" mass="37548">MTMKESMEVEPYLIEICNEERSLFRGQFSAPLELGRQRVDESPPFALVEDDQRLVIAGIEDRTVSRHQLQVTPDGTGSLTIENISSTASVRYPDGTKFRPGESLFAESVQQFYLKNMRIIVANSEAALEEFHDEESSLGSVSILLTDLTSLDQEAIHRLFEKYYLPMVKFARTKMAGISRRVTDEEDIAQSAFHSFCSSAMEGNFPELSDRDNLWRILTTLINRKVIDHYHHDRRQKRGGGLVRGDSVFLAGTESGQVGIVEWADDEPTPQAAAEMAETCCQLLDQLGDDNLKNVALMKLEGHTNDEIAEHLQSSRRTVHRWLKQIRDKWS</sequence>
<dbReference type="OrthoDB" id="291381at2"/>
<dbReference type="Proteomes" id="UP000317243">
    <property type="component" value="Unassembled WGS sequence"/>
</dbReference>
<evidence type="ECO:0000313" key="3">
    <source>
        <dbReference type="Proteomes" id="UP000317243"/>
    </source>
</evidence>
<reference evidence="2 3" key="1">
    <citation type="submission" date="2019-02" db="EMBL/GenBank/DDBJ databases">
        <title>Deep-cultivation of Planctomycetes and their phenomic and genomic characterization uncovers novel biology.</title>
        <authorList>
            <person name="Wiegand S."/>
            <person name="Jogler M."/>
            <person name="Boedeker C."/>
            <person name="Pinto D."/>
            <person name="Vollmers J."/>
            <person name="Rivas-Marin E."/>
            <person name="Kohn T."/>
            <person name="Peeters S.H."/>
            <person name="Heuer A."/>
            <person name="Rast P."/>
            <person name="Oberbeckmann S."/>
            <person name="Bunk B."/>
            <person name="Jeske O."/>
            <person name="Meyerdierks A."/>
            <person name="Storesund J.E."/>
            <person name="Kallscheuer N."/>
            <person name="Luecker S."/>
            <person name="Lage O.M."/>
            <person name="Pohl T."/>
            <person name="Merkel B.J."/>
            <person name="Hornburger P."/>
            <person name="Mueller R.-W."/>
            <person name="Bruemmer F."/>
            <person name="Labrenz M."/>
            <person name="Spormann A.M."/>
            <person name="Op Den Camp H."/>
            <person name="Overmann J."/>
            <person name="Amann R."/>
            <person name="Jetten M.S.M."/>
            <person name="Mascher T."/>
            <person name="Medema M.H."/>
            <person name="Devos D.P."/>
            <person name="Kaster A.-K."/>
            <person name="Ovreas L."/>
            <person name="Rohde M."/>
            <person name="Galperin M.Y."/>
            <person name="Jogler C."/>
        </authorList>
    </citation>
    <scope>NUCLEOTIDE SEQUENCE [LARGE SCALE GENOMIC DNA]</scope>
    <source>
        <strain evidence="2 3">KOR42</strain>
    </source>
</reference>
<dbReference type="Pfam" id="PF07638">
    <property type="entry name" value="Sigma70_ECF"/>
    <property type="match status" value="1"/>
</dbReference>
<dbReference type="SUPFAM" id="SSF88946">
    <property type="entry name" value="Sigma2 domain of RNA polymerase sigma factors"/>
    <property type="match status" value="1"/>
</dbReference>
<comment type="caution">
    <text evidence="2">The sequence shown here is derived from an EMBL/GenBank/DDBJ whole genome shotgun (WGS) entry which is preliminary data.</text>
</comment>
<dbReference type="GO" id="GO:0003700">
    <property type="term" value="F:DNA-binding transcription factor activity"/>
    <property type="evidence" value="ECO:0007669"/>
    <property type="project" value="InterPro"/>
</dbReference>
<dbReference type="Gene3D" id="1.10.1740.10">
    <property type="match status" value="1"/>
</dbReference>